<dbReference type="RefSeq" id="WP_066574520.1">
    <property type="nucleotide sequence ID" value="NZ_JAOBST010000011.1"/>
</dbReference>
<name>A0A4R4FBV9_9FIRM</name>
<accession>A0A4R4FBV9</accession>
<evidence type="ECO:0000313" key="3">
    <source>
        <dbReference type="Proteomes" id="UP000295710"/>
    </source>
</evidence>
<dbReference type="Gene3D" id="3.10.450.40">
    <property type="match status" value="1"/>
</dbReference>
<gene>
    <name evidence="2" type="ORF">E1963_14315</name>
</gene>
<sequence>MEERERPGRGMKFPPQIDRTTGRFVLADESESVRDSVYLILMTQKGERPARPEFGSRILSYPFTDTNPTTLHVLERQVKETILTQEPRISEVDVDAEFRAGEACLYLHIRYTVARTGKDDSLTIPVETA</sequence>
<protein>
    <submittedName>
        <fullName evidence="2">Baseplate protein</fullName>
    </submittedName>
</protein>
<evidence type="ECO:0000259" key="1">
    <source>
        <dbReference type="Pfam" id="PF04965"/>
    </source>
</evidence>
<evidence type="ECO:0000313" key="2">
    <source>
        <dbReference type="EMBL" id="TDA20947.1"/>
    </source>
</evidence>
<proteinExistence type="predicted"/>
<organism evidence="2 3">
    <name type="scientific">Extibacter muris</name>
    <dbReference type="NCBI Taxonomy" id="1796622"/>
    <lineage>
        <taxon>Bacteria</taxon>
        <taxon>Bacillati</taxon>
        <taxon>Bacillota</taxon>
        <taxon>Clostridia</taxon>
        <taxon>Lachnospirales</taxon>
        <taxon>Lachnospiraceae</taxon>
        <taxon>Extibacter</taxon>
    </lineage>
</organism>
<dbReference type="Proteomes" id="UP000295710">
    <property type="component" value="Unassembled WGS sequence"/>
</dbReference>
<dbReference type="AlphaFoldDB" id="A0A4R4FBV9"/>
<dbReference type="Pfam" id="PF04965">
    <property type="entry name" value="GPW_gp25"/>
    <property type="match status" value="1"/>
</dbReference>
<comment type="caution">
    <text evidence="2">The sequence shown here is derived from an EMBL/GenBank/DDBJ whole genome shotgun (WGS) entry which is preliminary data.</text>
</comment>
<feature type="domain" description="IraD/Gp25-like" evidence="1">
    <location>
        <begin position="29"/>
        <end position="116"/>
    </location>
</feature>
<reference evidence="2 3" key="1">
    <citation type="journal article" date="2016" name="Nat. Microbiol.">
        <title>The Mouse Intestinal Bacterial Collection (miBC) provides host-specific insight into cultured diversity and functional potential of the gut microbiota.</title>
        <authorList>
            <person name="Lagkouvardos I."/>
            <person name="Pukall R."/>
            <person name="Abt B."/>
            <person name="Foesel B.U."/>
            <person name="Meier-Kolthoff J.P."/>
            <person name="Kumar N."/>
            <person name="Bresciani A."/>
            <person name="Martinez I."/>
            <person name="Just S."/>
            <person name="Ziegler C."/>
            <person name="Brugiroux S."/>
            <person name="Garzetti D."/>
            <person name="Wenning M."/>
            <person name="Bui T.P."/>
            <person name="Wang J."/>
            <person name="Hugenholtz F."/>
            <person name="Plugge C.M."/>
            <person name="Peterson D.A."/>
            <person name="Hornef M.W."/>
            <person name="Baines J.F."/>
            <person name="Smidt H."/>
            <person name="Walter J."/>
            <person name="Kristiansen K."/>
            <person name="Nielsen H.B."/>
            <person name="Haller D."/>
            <person name="Overmann J."/>
            <person name="Stecher B."/>
            <person name="Clavel T."/>
        </authorList>
    </citation>
    <scope>NUCLEOTIDE SEQUENCE [LARGE SCALE GENOMIC DNA]</scope>
    <source>
        <strain evidence="2 3">DSM 28560</strain>
    </source>
</reference>
<dbReference type="InterPro" id="IPR007048">
    <property type="entry name" value="IraD/Gp25-like"/>
</dbReference>
<dbReference type="SUPFAM" id="SSF160719">
    <property type="entry name" value="gpW/gp25-like"/>
    <property type="match status" value="1"/>
</dbReference>
<dbReference type="EMBL" id="SMMX01000013">
    <property type="protein sequence ID" value="TDA20947.1"/>
    <property type="molecule type" value="Genomic_DNA"/>
</dbReference>
<keyword evidence="3" id="KW-1185">Reference proteome</keyword>